<proteinExistence type="predicted"/>
<reference evidence="3 4" key="1">
    <citation type="journal article" date="2019" name="Int. J. Syst. Evol. Microbiol.">
        <title>The Global Catalogue of Microorganisms (GCM) 10K type strain sequencing project: providing services to taxonomists for standard genome sequencing and annotation.</title>
        <authorList>
            <consortium name="The Broad Institute Genomics Platform"/>
            <consortium name="The Broad Institute Genome Sequencing Center for Infectious Disease"/>
            <person name="Wu L."/>
            <person name="Ma J."/>
        </authorList>
    </citation>
    <scope>NUCLEOTIDE SEQUENCE [LARGE SCALE GENOMIC DNA]</scope>
    <source>
        <strain evidence="3 4">JCM 4524</strain>
    </source>
</reference>
<feature type="signal peptide" evidence="2">
    <location>
        <begin position="1"/>
        <end position="22"/>
    </location>
</feature>
<dbReference type="RefSeq" id="WP_344392785.1">
    <property type="nucleotide sequence ID" value="NZ_BAAASJ010000053.1"/>
</dbReference>
<evidence type="ECO:0000256" key="1">
    <source>
        <dbReference type="SAM" id="MobiDB-lite"/>
    </source>
</evidence>
<sequence>MRAAVLLAVGVLTQAAAPGAAAGPEDEVRAQTFMLPPGAPVPGLEELRSGEARGRLAAESGQLTGGSTALETVGPAAGYGRQAVTPSATVAPVTARQGMAAAADPVSYPNPARTMSLAECKTHMAGDAAIYIKSRFAVCTGLKVTTVWMRSNGNPISTSSFTDTSEKVDTSESSDA</sequence>
<accession>A0ABN3R5A1</accession>
<comment type="caution">
    <text evidence="3">The sequence shown here is derived from an EMBL/GenBank/DDBJ whole genome shotgun (WGS) entry which is preliminary data.</text>
</comment>
<keyword evidence="4" id="KW-1185">Reference proteome</keyword>
<feature type="compositionally biased region" description="Polar residues" evidence="1">
    <location>
        <begin position="153"/>
        <end position="163"/>
    </location>
</feature>
<organism evidence="3 4">
    <name type="scientific">Streptomyces vastus</name>
    <dbReference type="NCBI Taxonomy" id="285451"/>
    <lineage>
        <taxon>Bacteria</taxon>
        <taxon>Bacillati</taxon>
        <taxon>Actinomycetota</taxon>
        <taxon>Actinomycetes</taxon>
        <taxon>Kitasatosporales</taxon>
        <taxon>Streptomycetaceae</taxon>
        <taxon>Streptomyces</taxon>
    </lineage>
</organism>
<feature type="chain" id="PRO_5046103669" evidence="2">
    <location>
        <begin position="23"/>
        <end position="176"/>
    </location>
</feature>
<protein>
    <submittedName>
        <fullName evidence="3">Uncharacterized protein</fullName>
    </submittedName>
</protein>
<feature type="region of interest" description="Disordered" evidence="1">
    <location>
        <begin position="153"/>
        <end position="176"/>
    </location>
</feature>
<evidence type="ECO:0000313" key="3">
    <source>
        <dbReference type="EMBL" id="GAA2644148.1"/>
    </source>
</evidence>
<keyword evidence="2" id="KW-0732">Signal</keyword>
<dbReference type="EMBL" id="BAAASJ010000053">
    <property type="protein sequence ID" value="GAA2644148.1"/>
    <property type="molecule type" value="Genomic_DNA"/>
</dbReference>
<evidence type="ECO:0000256" key="2">
    <source>
        <dbReference type="SAM" id="SignalP"/>
    </source>
</evidence>
<gene>
    <name evidence="3" type="ORF">GCM10010307_48250</name>
</gene>
<evidence type="ECO:0000313" key="4">
    <source>
        <dbReference type="Proteomes" id="UP001500151"/>
    </source>
</evidence>
<dbReference type="Proteomes" id="UP001500151">
    <property type="component" value="Unassembled WGS sequence"/>
</dbReference>
<name>A0ABN3R5A1_9ACTN</name>